<proteinExistence type="predicted"/>
<dbReference type="EMBL" id="MRBO01000177">
    <property type="protein sequence ID" value="KAB2586510.1"/>
    <property type="molecule type" value="Genomic_DNA"/>
</dbReference>
<reference evidence="1 2" key="1">
    <citation type="journal article" date="2017" name="Poromechanics V (2013)">
        <title>Genomic Characterization of the Arsenic-Tolerant Actinobacterium, &lt;i&gt;Rhodococcus erythropolis&lt;/i&gt; S43.</title>
        <authorList>
            <person name="Retamal-Morales G."/>
            <person name="Mehnert M."/>
            <person name="Schwabe R."/>
            <person name="Tischler D."/>
            <person name="Schloemann M."/>
            <person name="Levican G.J."/>
        </authorList>
    </citation>
    <scope>NUCLEOTIDE SEQUENCE [LARGE SCALE GENOMIC DNA]</scope>
    <source>
        <strain evidence="1 2">S43</strain>
    </source>
</reference>
<organism evidence="1 2">
    <name type="scientific">Rhodococcus erythropolis</name>
    <name type="common">Arthrobacter picolinophilus</name>
    <dbReference type="NCBI Taxonomy" id="1833"/>
    <lineage>
        <taxon>Bacteria</taxon>
        <taxon>Bacillati</taxon>
        <taxon>Actinomycetota</taxon>
        <taxon>Actinomycetes</taxon>
        <taxon>Mycobacteriales</taxon>
        <taxon>Nocardiaceae</taxon>
        <taxon>Rhodococcus</taxon>
        <taxon>Rhodococcus erythropolis group</taxon>
    </lineage>
</organism>
<evidence type="ECO:0000313" key="2">
    <source>
        <dbReference type="Proteomes" id="UP000325576"/>
    </source>
</evidence>
<dbReference type="AlphaFoldDB" id="A0A0C3ACB1"/>
<comment type="caution">
    <text evidence="1">The sequence shown here is derived from an EMBL/GenBank/DDBJ whole genome shotgun (WGS) entry which is preliminary data.</text>
</comment>
<accession>A0A0C3ACB1</accession>
<name>A0A0C3ACB1_RHOER</name>
<sequence length="81" mass="8791">MVIGDLSILTGQRGGDAPSGLLVNNRVGLSLVTQLTMALLRTSRKSRNFDCVLRASVAMLCILDSDRKGVEEFDETTGNHR</sequence>
<gene>
    <name evidence="1" type="ORF">BS297_04885</name>
</gene>
<dbReference type="KEGG" id="reb:XU06_02760"/>
<dbReference type="Proteomes" id="UP000325576">
    <property type="component" value="Unassembled WGS sequence"/>
</dbReference>
<evidence type="ECO:0000313" key="1">
    <source>
        <dbReference type="EMBL" id="KAB2586510.1"/>
    </source>
</evidence>
<protein>
    <submittedName>
        <fullName evidence="1">Uncharacterized protein</fullName>
    </submittedName>
</protein>